<comment type="caution">
    <text evidence="2">The sequence shown here is derived from an EMBL/GenBank/DDBJ whole genome shotgun (WGS) entry which is preliminary data.</text>
</comment>
<feature type="compositionally biased region" description="Basic and acidic residues" evidence="1">
    <location>
        <begin position="174"/>
        <end position="185"/>
    </location>
</feature>
<gene>
    <name evidence="2" type="ORF">GCM10023220_11040</name>
</gene>
<dbReference type="Proteomes" id="UP001501265">
    <property type="component" value="Unassembled WGS sequence"/>
</dbReference>
<protein>
    <submittedName>
        <fullName evidence="2">Uncharacterized protein</fullName>
    </submittedName>
</protein>
<sequence>MTDPQEPQEPVEEPPPVYRRTRTFEEALLSNRLAVRLLHPPSAQQAAIQARIDAENREAARQAEAQAYYGTALPGGQGFPDEQRFTRVPRSPRYSEHNALAPPAYYSTTTPAVAHYYGTSETPASRASGASASANPVAGAAVDYRPADSGTRTSGSPADASGRERSTRSQHGRAGSERRGRGVGR</sequence>
<organism evidence="2 3">
    <name type="scientific">Streptomyces ziwulingensis</name>
    <dbReference type="NCBI Taxonomy" id="1045501"/>
    <lineage>
        <taxon>Bacteria</taxon>
        <taxon>Bacillati</taxon>
        <taxon>Actinomycetota</taxon>
        <taxon>Actinomycetes</taxon>
        <taxon>Kitasatosporales</taxon>
        <taxon>Streptomycetaceae</taxon>
        <taxon>Streptomyces</taxon>
    </lineage>
</organism>
<feature type="region of interest" description="Disordered" evidence="1">
    <location>
        <begin position="71"/>
        <end position="106"/>
    </location>
</feature>
<accession>A0ABP9AZ65</accession>
<evidence type="ECO:0000313" key="3">
    <source>
        <dbReference type="Proteomes" id="UP001501265"/>
    </source>
</evidence>
<name>A0ABP9AZ65_9ACTN</name>
<feature type="compositionally biased region" description="Low complexity" evidence="1">
    <location>
        <begin position="124"/>
        <end position="142"/>
    </location>
</feature>
<keyword evidence="3" id="KW-1185">Reference proteome</keyword>
<feature type="region of interest" description="Disordered" evidence="1">
    <location>
        <begin position="121"/>
        <end position="185"/>
    </location>
</feature>
<proteinExistence type="predicted"/>
<reference evidence="3" key="1">
    <citation type="journal article" date="2019" name="Int. J. Syst. Evol. Microbiol.">
        <title>The Global Catalogue of Microorganisms (GCM) 10K type strain sequencing project: providing services to taxonomists for standard genome sequencing and annotation.</title>
        <authorList>
            <consortium name="The Broad Institute Genomics Platform"/>
            <consortium name="The Broad Institute Genome Sequencing Center for Infectious Disease"/>
            <person name="Wu L."/>
            <person name="Ma J."/>
        </authorList>
    </citation>
    <scope>NUCLEOTIDE SEQUENCE [LARGE SCALE GENOMIC DNA]</scope>
    <source>
        <strain evidence="3">JCM 18081</strain>
    </source>
</reference>
<dbReference type="EMBL" id="BAABIG010000010">
    <property type="protein sequence ID" value="GAA4788335.1"/>
    <property type="molecule type" value="Genomic_DNA"/>
</dbReference>
<evidence type="ECO:0000256" key="1">
    <source>
        <dbReference type="SAM" id="MobiDB-lite"/>
    </source>
</evidence>
<evidence type="ECO:0000313" key="2">
    <source>
        <dbReference type="EMBL" id="GAA4788335.1"/>
    </source>
</evidence>